<reference evidence="2" key="2">
    <citation type="journal article" date="2013" name="PLoS Genet.">
        <title>Comparative genome structure, secondary metabolite, and effector coding capacity across Cochliobolus pathogens.</title>
        <authorList>
            <person name="Condon B.J."/>
            <person name="Leng Y."/>
            <person name="Wu D."/>
            <person name="Bushley K.E."/>
            <person name="Ohm R.A."/>
            <person name="Otillar R."/>
            <person name="Martin J."/>
            <person name="Schackwitz W."/>
            <person name="Grimwood J."/>
            <person name="MohdZainudin N."/>
            <person name="Xue C."/>
            <person name="Wang R."/>
            <person name="Manning V.A."/>
            <person name="Dhillon B."/>
            <person name="Tu Z.J."/>
            <person name="Steffenson B.J."/>
            <person name="Salamov A."/>
            <person name="Sun H."/>
            <person name="Lowry S."/>
            <person name="LaButti K."/>
            <person name="Han J."/>
            <person name="Copeland A."/>
            <person name="Lindquist E."/>
            <person name="Barry K."/>
            <person name="Schmutz J."/>
            <person name="Baker S.E."/>
            <person name="Ciuffetti L.M."/>
            <person name="Grigoriev I.V."/>
            <person name="Zhong S."/>
            <person name="Turgeon B.G."/>
        </authorList>
    </citation>
    <scope>NUCLEOTIDE SEQUENCE [LARGE SCALE GENOMIC DNA]</scope>
    <source>
        <strain evidence="2">C5 / ATCC 48332 / race O</strain>
    </source>
</reference>
<organism evidence="1 2">
    <name type="scientific">Cochliobolus heterostrophus (strain C5 / ATCC 48332 / race O)</name>
    <name type="common">Southern corn leaf blight fungus</name>
    <name type="synonym">Bipolaris maydis</name>
    <dbReference type="NCBI Taxonomy" id="701091"/>
    <lineage>
        <taxon>Eukaryota</taxon>
        <taxon>Fungi</taxon>
        <taxon>Dikarya</taxon>
        <taxon>Ascomycota</taxon>
        <taxon>Pezizomycotina</taxon>
        <taxon>Dothideomycetes</taxon>
        <taxon>Pleosporomycetidae</taxon>
        <taxon>Pleosporales</taxon>
        <taxon>Pleosporineae</taxon>
        <taxon>Pleosporaceae</taxon>
        <taxon>Bipolaris</taxon>
    </lineage>
</organism>
<gene>
    <name evidence="1" type="ORF">COCHEDRAFT_1203471</name>
</gene>
<evidence type="ECO:0000313" key="1">
    <source>
        <dbReference type="EMBL" id="EMD92525.1"/>
    </source>
</evidence>
<dbReference type="OrthoDB" id="2831558at2759"/>
<dbReference type="HOGENOM" id="CLU_2026486_0_0_1"/>
<dbReference type="STRING" id="701091.M2T4M3"/>
<reference evidence="1 2" key="1">
    <citation type="journal article" date="2012" name="PLoS Pathog.">
        <title>Diverse lifestyles and strategies of plant pathogenesis encoded in the genomes of eighteen Dothideomycetes fungi.</title>
        <authorList>
            <person name="Ohm R.A."/>
            <person name="Feau N."/>
            <person name="Henrissat B."/>
            <person name="Schoch C.L."/>
            <person name="Horwitz B.A."/>
            <person name="Barry K.W."/>
            <person name="Condon B.J."/>
            <person name="Copeland A.C."/>
            <person name="Dhillon B."/>
            <person name="Glaser F."/>
            <person name="Hesse C.N."/>
            <person name="Kosti I."/>
            <person name="LaButti K."/>
            <person name="Lindquist E.A."/>
            <person name="Lucas S."/>
            <person name="Salamov A.A."/>
            <person name="Bradshaw R.E."/>
            <person name="Ciuffetti L."/>
            <person name="Hamelin R.C."/>
            <person name="Kema G.H.J."/>
            <person name="Lawrence C."/>
            <person name="Scott J.A."/>
            <person name="Spatafora J.W."/>
            <person name="Turgeon B.G."/>
            <person name="de Wit P.J.G.M."/>
            <person name="Zhong S."/>
            <person name="Goodwin S.B."/>
            <person name="Grigoriev I.V."/>
        </authorList>
    </citation>
    <scope>NUCLEOTIDE SEQUENCE [LARGE SCALE GENOMIC DNA]</scope>
    <source>
        <strain evidence="2">C5 / ATCC 48332 / race O</strain>
    </source>
</reference>
<sequence>MSTASVGPANLPESLLCQSETRPFSCDRTVTVDVITELPKSIRDNSYDEKESTFTPVFIFQMASDELIVAKLPFRLAEPPRFSTNSNVTIIKYSETEIPIPKMLGWSDDPSNPIGGEYISIC</sequence>
<dbReference type="Proteomes" id="UP000016936">
    <property type="component" value="Unassembled WGS sequence"/>
</dbReference>
<protein>
    <submittedName>
        <fullName evidence="1">Uncharacterized protein</fullName>
    </submittedName>
</protein>
<dbReference type="AlphaFoldDB" id="M2T4M3"/>
<accession>M2T4M3</accession>
<name>M2T4M3_COCH5</name>
<proteinExistence type="predicted"/>
<dbReference type="EMBL" id="KB445575">
    <property type="protein sequence ID" value="EMD92525.1"/>
    <property type="molecule type" value="Genomic_DNA"/>
</dbReference>
<keyword evidence="2" id="KW-1185">Reference proteome</keyword>
<evidence type="ECO:0000313" key="2">
    <source>
        <dbReference type="Proteomes" id="UP000016936"/>
    </source>
</evidence>